<evidence type="ECO:0000259" key="6">
    <source>
        <dbReference type="Pfam" id="PF01425"/>
    </source>
</evidence>
<feature type="region of interest" description="Disordered" evidence="5">
    <location>
        <begin position="219"/>
        <end position="238"/>
    </location>
</feature>
<dbReference type="Proteomes" id="UP000799538">
    <property type="component" value="Unassembled WGS sequence"/>
</dbReference>
<evidence type="ECO:0000256" key="1">
    <source>
        <dbReference type="ARBA" id="ARBA00022598"/>
    </source>
</evidence>
<keyword evidence="2" id="KW-0547">Nucleotide-binding</keyword>
<dbReference type="GO" id="GO:0050567">
    <property type="term" value="F:glutaminyl-tRNA synthase (glutamine-hydrolyzing) activity"/>
    <property type="evidence" value="ECO:0007669"/>
    <property type="project" value="InterPro"/>
</dbReference>
<feature type="compositionally biased region" description="Low complexity" evidence="5">
    <location>
        <begin position="222"/>
        <end position="238"/>
    </location>
</feature>
<keyword evidence="8" id="KW-1185">Reference proteome</keyword>
<dbReference type="SUPFAM" id="SSF75304">
    <property type="entry name" value="Amidase signature (AS) enzymes"/>
    <property type="match status" value="1"/>
</dbReference>
<dbReference type="GO" id="GO:0030956">
    <property type="term" value="C:glutamyl-tRNA(Gln) amidotransferase complex"/>
    <property type="evidence" value="ECO:0007669"/>
    <property type="project" value="InterPro"/>
</dbReference>
<dbReference type="OrthoDB" id="421993at2759"/>
<dbReference type="GO" id="GO:0005524">
    <property type="term" value="F:ATP binding"/>
    <property type="evidence" value="ECO:0007669"/>
    <property type="project" value="UniProtKB-KW"/>
</dbReference>
<dbReference type="HAMAP" id="MF_00120">
    <property type="entry name" value="GatA"/>
    <property type="match status" value="1"/>
</dbReference>
<dbReference type="GO" id="GO:0032543">
    <property type="term" value="P:mitochondrial translation"/>
    <property type="evidence" value="ECO:0007669"/>
    <property type="project" value="TreeGrafter"/>
</dbReference>
<dbReference type="GO" id="GO:0070681">
    <property type="term" value="P:glutaminyl-tRNAGln biosynthesis via transamidation"/>
    <property type="evidence" value="ECO:0007669"/>
    <property type="project" value="TreeGrafter"/>
</dbReference>
<evidence type="ECO:0000256" key="2">
    <source>
        <dbReference type="ARBA" id="ARBA00022741"/>
    </source>
</evidence>
<feature type="region of interest" description="Disordered" evidence="5">
    <location>
        <begin position="107"/>
        <end position="139"/>
    </location>
</feature>
<evidence type="ECO:0000256" key="5">
    <source>
        <dbReference type="SAM" id="MobiDB-lite"/>
    </source>
</evidence>
<dbReference type="Gene3D" id="3.90.1300.10">
    <property type="entry name" value="Amidase signature (AS) domain"/>
    <property type="match status" value="1"/>
</dbReference>
<dbReference type="InterPro" id="IPR000120">
    <property type="entry name" value="Amidase"/>
</dbReference>
<organism evidence="7 8">
    <name type="scientific">Elsinoe ampelina</name>
    <dbReference type="NCBI Taxonomy" id="302913"/>
    <lineage>
        <taxon>Eukaryota</taxon>
        <taxon>Fungi</taxon>
        <taxon>Dikarya</taxon>
        <taxon>Ascomycota</taxon>
        <taxon>Pezizomycotina</taxon>
        <taxon>Dothideomycetes</taxon>
        <taxon>Dothideomycetidae</taxon>
        <taxon>Myriangiales</taxon>
        <taxon>Elsinoaceae</taxon>
        <taxon>Elsinoe</taxon>
    </lineage>
</organism>
<sequence length="504" mass="53297">MSSLRHVEQCISRQLAHQHLNAYVTAPTAAKLRPVAQALDAAPTQPLHGRLISLKDNIASLKSSSEPTTCSSQALEGYTSPISSTVAELLHKAGAIVAGKTNMDEFGMGSHSQSPFSGTVQSHLHPAGSSSPLSAGGSSGGSAIAVATGQCWAALGTDTGGSVRLPAAWTGTVGFKPTYGRISRYGVVDYANSLDTVGIISTSVRNTRSVFHVLDKHDPKDPTSLSSRTRSRFTPLSTSNSSRLRIGVPKEYNVSGLHPSVRSAWTRTLSLLQDQGHSLVPVSLPSTPLALSAYYILAPAEASSNLARYDGVEYGFRSKGPDAVVLKDKDQAKGQESVLYAKTRGQAFGAEVRRRILLGTYTLSSGAFGNYFLQAQKVRRLVRGEFDGVFAAVNTLVRSSREVERNTQGGSEREVGQEKVDVLIAPTAPTLPPTLDEVERQTAVERYLGDVLTVPASLAGLPVVSVPVPLEGEFGEGEVSTAGMQVMGQVGDDEQVLGVGEVVE</sequence>
<evidence type="ECO:0000313" key="7">
    <source>
        <dbReference type="EMBL" id="KAF2226306.1"/>
    </source>
</evidence>
<protein>
    <submittedName>
        <fullName evidence="7">DNA polymerase IV</fullName>
    </submittedName>
</protein>
<keyword evidence="4" id="KW-0648">Protein biosynthesis</keyword>
<feature type="non-terminal residue" evidence="7">
    <location>
        <position position="504"/>
    </location>
</feature>
<dbReference type="PANTHER" id="PTHR11895:SF7">
    <property type="entry name" value="GLUTAMYL-TRNA(GLN) AMIDOTRANSFERASE SUBUNIT A, MITOCHONDRIAL"/>
    <property type="match status" value="1"/>
</dbReference>
<feature type="domain" description="Amidase" evidence="6">
    <location>
        <begin position="7"/>
        <end position="497"/>
    </location>
</feature>
<dbReference type="GO" id="GO:0005739">
    <property type="term" value="C:mitochondrion"/>
    <property type="evidence" value="ECO:0007669"/>
    <property type="project" value="UniProtKB-ARBA"/>
</dbReference>
<gene>
    <name evidence="7" type="ORF">BDZ85DRAFT_172723</name>
</gene>
<dbReference type="EMBL" id="ML992502">
    <property type="protein sequence ID" value="KAF2226306.1"/>
    <property type="molecule type" value="Genomic_DNA"/>
</dbReference>
<proteinExistence type="inferred from homology"/>
<dbReference type="PANTHER" id="PTHR11895">
    <property type="entry name" value="TRANSAMIDASE"/>
    <property type="match status" value="1"/>
</dbReference>
<dbReference type="InterPro" id="IPR023631">
    <property type="entry name" value="Amidase_dom"/>
</dbReference>
<evidence type="ECO:0000256" key="3">
    <source>
        <dbReference type="ARBA" id="ARBA00022840"/>
    </source>
</evidence>
<dbReference type="InterPro" id="IPR036928">
    <property type="entry name" value="AS_sf"/>
</dbReference>
<evidence type="ECO:0000313" key="8">
    <source>
        <dbReference type="Proteomes" id="UP000799538"/>
    </source>
</evidence>
<dbReference type="AlphaFoldDB" id="A0A6A6GKP0"/>
<dbReference type="InterPro" id="IPR004412">
    <property type="entry name" value="GatA"/>
</dbReference>
<dbReference type="Pfam" id="PF01425">
    <property type="entry name" value="Amidase"/>
    <property type="match status" value="1"/>
</dbReference>
<accession>A0A6A6GKP0</accession>
<feature type="compositionally biased region" description="Low complexity" evidence="5">
    <location>
        <begin position="122"/>
        <end position="136"/>
    </location>
</feature>
<reference evidence="8" key="1">
    <citation type="journal article" date="2020" name="Stud. Mycol.">
        <title>101 Dothideomycetes genomes: A test case for predicting lifestyles and emergence of pathogens.</title>
        <authorList>
            <person name="Haridas S."/>
            <person name="Albert R."/>
            <person name="Binder M."/>
            <person name="Bloem J."/>
            <person name="LaButti K."/>
            <person name="Salamov A."/>
            <person name="Andreopoulos B."/>
            <person name="Baker S."/>
            <person name="Barry K."/>
            <person name="Bills G."/>
            <person name="Bluhm B."/>
            <person name="Cannon C."/>
            <person name="Castanera R."/>
            <person name="Culley D."/>
            <person name="Daum C."/>
            <person name="Ezra D."/>
            <person name="Gonzalez J."/>
            <person name="Henrissat B."/>
            <person name="Kuo A."/>
            <person name="Liang C."/>
            <person name="Lipzen A."/>
            <person name="Lutzoni F."/>
            <person name="Magnuson J."/>
            <person name="Mondo S."/>
            <person name="Nolan M."/>
            <person name="Ohm R."/>
            <person name="Pangilinan J."/>
            <person name="Park H.-J."/>
            <person name="Ramirez L."/>
            <person name="Alfaro M."/>
            <person name="Sun H."/>
            <person name="Tritt A."/>
            <person name="Yoshinaga Y."/>
            <person name="Zwiers L.-H."/>
            <person name="Turgeon B."/>
            <person name="Goodwin S."/>
            <person name="Spatafora J."/>
            <person name="Crous P."/>
            <person name="Grigoriev I."/>
        </authorList>
    </citation>
    <scope>NUCLEOTIDE SEQUENCE [LARGE SCALE GENOMIC DNA]</scope>
    <source>
        <strain evidence="8">CECT 20119</strain>
    </source>
</reference>
<keyword evidence="3" id="KW-0067">ATP-binding</keyword>
<evidence type="ECO:0000256" key="4">
    <source>
        <dbReference type="ARBA" id="ARBA00022917"/>
    </source>
</evidence>
<keyword evidence="1" id="KW-0436">Ligase</keyword>
<name>A0A6A6GKP0_9PEZI</name>
<feature type="compositionally biased region" description="Polar residues" evidence="5">
    <location>
        <begin position="110"/>
        <end position="121"/>
    </location>
</feature>